<gene>
    <name evidence="3" type="ORF">ACFO4E_14080</name>
</gene>
<accession>A0ABV9DY68</accession>
<evidence type="ECO:0000256" key="2">
    <source>
        <dbReference type="SAM" id="Phobius"/>
    </source>
</evidence>
<protein>
    <submittedName>
        <fullName evidence="3">Uncharacterized protein</fullName>
    </submittedName>
</protein>
<keyword evidence="2" id="KW-1133">Transmembrane helix</keyword>
<sequence length="115" mass="10954">MSTRPALRRASRIGLPLTAGVPTFRADATAAPTLAAAVDVSVFTTGITTVITAGPWPGGPAVGAGAGHPSVSWVGAALAVAALGAVAWSAALERGSRTPEAGAAGTRVASGAPGA</sequence>
<name>A0ABV9DY68_9ACTN</name>
<organism evidence="3 4">
    <name type="scientific">Nocardiopsis mangrovi</name>
    <dbReference type="NCBI Taxonomy" id="1179818"/>
    <lineage>
        <taxon>Bacteria</taxon>
        <taxon>Bacillati</taxon>
        <taxon>Actinomycetota</taxon>
        <taxon>Actinomycetes</taxon>
        <taxon>Streptosporangiales</taxon>
        <taxon>Nocardiopsidaceae</taxon>
        <taxon>Nocardiopsis</taxon>
    </lineage>
</organism>
<reference evidence="4" key="1">
    <citation type="journal article" date="2019" name="Int. J. Syst. Evol. Microbiol.">
        <title>The Global Catalogue of Microorganisms (GCM) 10K type strain sequencing project: providing services to taxonomists for standard genome sequencing and annotation.</title>
        <authorList>
            <consortium name="The Broad Institute Genomics Platform"/>
            <consortium name="The Broad Institute Genome Sequencing Center for Infectious Disease"/>
            <person name="Wu L."/>
            <person name="Ma J."/>
        </authorList>
    </citation>
    <scope>NUCLEOTIDE SEQUENCE [LARGE SCALE GENOMIC DNA]</scope>
    <source>
        <strain evidence="4">XZYJ18</strain>
    </source>
</reference>
<feature type="transmembrane region" description="Helical" evidence="2">
    <location>
        <begin position="71"/>
        <end position="91"/>
    </location>
</feature>
<proteinExistence type="predicted"/>
<dbReference type="Proteomes" id="UP001595923">
    <property type="component" value="Unassembled WGS sequence"/>
</dbReference>
<dbReference type="EMBL" id="JBHSFQ010000012">
    <property type="protein sequence ID" value="MFC4562988.1"/>
    <property type="molecule type" value="Genomic_DNA"/>
</dbReference>
<keyword evidence="2" id="KW-0812">Transmembrane</keyword>
<keyword evidence="4" id="KW-1185">Reference proteome</keyword>
<keyword evidence="2" id="KW-0472">Membrane</keyword>
<dbReference type="RefSeq" id="WP_378574657.1">
    <property type="nucleotide sequence ID" value="NZ_JBHSFQ010000012.1"/>
</dbReference>
<comment type="caution">
    <text evidence="3">The sequence shown here is derived from an EMBL/GenBank/DDBJ whole genome shotgun (WGS) entry which is preliminary data.</text>
</comment>
<evidence type="ECO:0000313" key="4">
    <source>
        <dbReference type="Proteomes" id="UP001595923"/>
    </source>
</evidence>
<feature type="region of interest" description="Disordered" evidence="1">
    <location>
        <begin position="96"/>
        <end position="115"/>
    </location>
</feature>
<evidence type="ECO:0000256" key="1">
    <source>
        <dbReference type="SAM" id="MobiDB-lite"/>
    </source>
</evidence>
<evidence type="ECO:0000313" key="3">
    <source>
        <dbReference type="EMBL" id="MFC4562988.1"/>
    </source>
</evidence>